<evidence type="ECO:0000313" key="4">
    <source>
        <dbReference type="Proteomes" id="UP000229030"/>
    </source>
</evidence>
<evidence type="ECO:0000313" key="3">
    <source>
        <dbReference type="EMBL" id="PIV47311.1"/>
    </source>
</evidence>
<gene>
    <name evidence="3" type="ORF">COS21_00655</name>
</gene>
<sequence>MVKMKSILHLTAEEIKTDALKSDLPELYELQKVYETNAWHNHQQVFTHTLNVFSFLKKYSQNNLLLWAGLLHDIGKKDSIPDHVLIGARKAEKILTRLKFSSKDRDYIVTIVKLHGLTTDLNQAENLRRRYPEIFNDLMIFGLADTQGSHLKQNNPRDYHHRLNFYLSHLSSTLPIGSLDERFGKNVSGFGGLAEPGRD</sequence>
<dbReference type="Gene3D" id="1.10.3090.10">
    <property type="entry name" value="cca-adding enzyme, domain 2"/>
    <property type="match status" value="1"/>
</dbReference>
<dbReference type="GO" id="GO:0000166">
    <property type="term" value="F:nucleotide binding"/>
    <property type="evidence" value="ECO:0007669"/>
    <property type="project" value="UniProtKB-KW"/>
</dbReference>
<reference evidence="4" key="1">
    <citation type="submission" date="2017-09" db="EMBL/GenBank/DDBJ databases">
        <title>Depth-based differentiation of microbial function through sediment-hosted aquifers and enrichment of novel symbionts in the deep terrestrial subsurface.</title>
        <authorList>
            <person name="Probst A.J."/>
            <person name="Ladd B."/>
            <person name="Jarett J.K."/>
            <person name="Geller-Mcgrath D.E."/>
            <person name="Sieber C.M.K."/>
            <person name="Emerson J.B."/>
            <person name="Anantharaman K."/>
            <person name="Thomas B.C."/>
            <person name="Malmstrom R."/>
            <person name="Stieglmeier M."/>
            <person name="Klingl A."/>
            <person name="Woyke T."/>
            <person name="Ryan C.M."/>
            <person name="Banfield J.F."/>
        </authorList>
    </citation>
    <scope>NUCLEOTIDE SEQUENCE [LARGE SCALE GENOMIC DNA]</scope>
</reference>
<keyword evidence="1" id="KW-0547">Nucleotide-binding</keyword>
<comment type="caution">
    <text evidence="3">The sequence shown here is derived from an EMBL/GenBank/DDBJ whole genome shotgun (WGS) entry which is preliminary data.</text>
</comment>
<evidence type="ECO:0000259" key="2">
    <source>
        <dbReference type="PROSITE" id="PS51831"/>
    </source>
</evidence>
<evidence type="ECO:0000256" key="1">
    <source>
        <dbReference type="ARBA" id="ARBA00022741"/>
    </source>
</evidence>
<dbReference type="Proteomes" id="UP000229030">
    <property type="component" value="Unassembled WGS sequence"/>
</dbReference>
<dbReference type="SUPFAM" id="SSF109604">
    <property type="entry name" value="HD-domain/PDEase-like"/>
    <property type="match status" value="1"/>
</dbReference>
<dbReference type="CDD" id="cd00077">
    <property type="entry name" value="HDc"/>
    <property type="match status" value="1"/>
</dbReference>
<dbReference type="InterPro" id="IPR050124">
    <property type="entry name" value="tRNA_CCA-adding_enzyme"/>
</dbReference>
<organism evidence="3 4">
    <name type="scientific">bacterium (Candidatus Gribaldobacteria) CG02_land_8_20_14_3_00_41_15</name>
    <dbReference type="NCBI Taxonomy" id="2014270"/>
    <lineage>
        <taxon>Bacteria</taxon>
        <taxon>Candidatus Gribaldobacteria</taxon>
    </lineage>
</organism>
<dbReference type="InterPro" id="IPR003607">
    <property type="entry name" value="HD/PDEase_dom"/>
</dbReference>
<dbReference type="PANTHER" id="PTHR47545:SF1">
    <property type="entry name" value="MULTIFUNCTIONAL CCA PROTEIN"/>
    <property type="match status" value="1"/>
</dbReference>
<dbReference type="Pfam" id="PF01966">
    <property type="entry name" value="HD"/>
    <property type="match status" value="1"/>
</dbReference>
<name>A0A2M7DEN7_9BACT</name>
<accession>A0A2M7DEN7</accession>
<dbReference type="PROSITE" id="PS51831">
    <property type="entry name" value="HD"/>
    <property type="match status" value="1"/>
</dbReference>
<dbReference type="InterPro" id="IPR006674">
    <property type="entry name" value="HD_domain"/>
</dbReference>
<protein>
    <recommendedName>
        <fullName evidence="2">HD domain-containing protein</fullName>
    </recommendedName>
</protein>
<dbReference type="PANTHER" id="PTHR47545">
    <property type="entry name" value="MULTIFUNCTIONAL CCA PROTEIN"/>
    <property type="match status" value="1"/>
</dbReference>
<dbReference type="EMBL" id="PETV01000018">
    <property type="protein sequence ID" value="PIV47311.1"/>
    <property type="molecule type" value="Genomic_DNA"/>
</dbReference>
<feature type="domain" description="HD" evidence="2">
    <location>
        <begin position="45"/>
        <end position="150"/>
    </location>
</feature>
<dbReference type="AlphaFoldDB" id="A0A2M7DEN7"/>
<proteinExistence type="predicted"/>